<name>H8Z0A6_9GAMM</name>
<dbReference type="EMBL" id="JH603169">
    <property type="protein sequence ID" value="EIC22314.1"/>
    <property type="molecule type" value="Genomic_DNA"/>
</dbReference>
<reference evidence="1 2" key="2">
    <citation type="submission" date="2011-11" db="EMBL/GenBank/DDBJ databases">
        <authorList>
            <consortium name="US DOE Joint Genome Institute"/>
            <person name="Lucas S."/>
            <person name="Han J."/>
            <person name="Lapidus A."/>
            <person name="Cheng J.-F."/>
            <person name="Goodwin L."/>
            <person name="Pitluck S."/>
            <person name="Peters L."/>
            <person name="Ovchinnikova G."/>
            <person name="Zhang X."/>
            <person name="Detter J.C."/>
            <person name="Han C."/>
            <person name="Tapia R."/>
            <person name="Land M."/>
            <person name="Hauser L."/>
            <person name="Kyrpides N."/>
            <person name="Ivanova N."/>
            <person name="Pagani I."/>
            <person name="Vogl K."/>
            <person name="Liu Z."/>
            <person name="Overmann J."/>
            <person name="Frigaard N.-U."/>
            <person name="Bryant D."/>
            <person name="Woyke T."/>
        </authorList>
    </citation>
    <scope>NUCLEOTIDE SEQUENCE [LARGE SCALE GENOMIC DNA]</scope>
    <source>
        <strain evidence="1 2">970</strain>
    </source>
</reference>
<dbReference type="AlphaFoldDB" id="H8Z0A6"/>
<dbReference type="eggNOG" id="ENOG50317BG">
    <property type="taxonomic scope" value="Bacteria"/>
</dbReference>
<dbReference type="SUPFAM" id="SSF55729">
    <property type="entry name" value="Acyl-CoA N-acyltransferases (Nat)"/>
    <property type="match status" value="1"/>
</dbReference>
<dbReference type="OrthoDB" id="6281956at2"/>
<sequence>MSKYTIEPVKDSKAWNSFVDASPQGTLFSKTYYLDAAVSHWQMYWICKGQQVKAGLCLVLHELETSVILDDLVIYNGLLFAPDGEQKAAKARLERFAITEFVIAWLTEHYCDIALALAPQFEDMRPFLWHRYHSDRDADKFHLDLRYTSYLDIYTLANSRDPLTSALFVQLEAIRQRNIREAIKIGASTMLEGNGTQFCHDYAVLMQHQGQPQENGKLRRMAHLIDQLLNDGCAMMFQTGIPPDQQPIYSTVFAWDRKRAYYLFGAPAPGASSRFMGTIAFWDAFCWLAHQGIRIVDLEGANSPQRGWFKLSFGGDLRPYYQVDKHAK</sequence>
<evidence type="ECO:0000313" key="2">
    <source>
        <dbReference type="Proteomes" id="UP000002964"/>
    </source>
</evidence>
<dbReference type="InterPro" id="IPR016181">
    <property type="entry name" value="Acyl_CoA_acyltransferase"/>
</dbReference>
<dbReference type="STRING" id="631362.Thi970DRAFT_02567"/>
<gene>
    <name evidence="1" type="ORF">Thi970DRAFT_02567</name>
</gene>
<proteinExistence type="predicted"/>
<protein>
    <recommendedName>
        <fullName evidence="3">BioF2-like acetyltransferase domain-containing protein</fullName>
    </recommendedName>
</protein>
<evidence type="ECO:0008006" key="3">
    <source>
        <dbReference type="Google" id="ProtNLM"/>
    </source>
</evidence>
<dbReference type="HOGENOM" id="CLU_798603_0_0_6"/>
<evidence type="ECO:0000313" key="1">
    <source>
        <dbReference type="EMBL" id="EIC22314.1"/>
    </source>
</evidence>
<keyword evidence="2" id="KW-1185">Reference proteome</keyword>
<dbReference type="Gene3D" id="3.40.630.30">
    <property type="match status" value="1"/>
</dbReference>
<dbReference type="Proteomes" id="UP000002964">
    <property type="component" value="Unassembled WGS sequence"/>
</dbReference>
<organism evidence="1 2">
    <name type="scientific">Thiorhodovibrio frisius</name>
    <dbReference type="NCBI Taxonomy" id="631362"/>
    <lineage>
        <taxon>Bacteria</taxon>
        <taxon>Pseudomonadati</taxon>
        <taxon>Pseudomonadota</taxon>
        <taxon>Gammaproteobacteria</taxon>
        <taxon>Chromatiales</taxon>
        <taxon>Chromatiaceae</taxon>
        <taxon>Thiorhodovibrio</taxon>
    </lineage>
</organism>
<accession>H8Z0A6</accession>
<reference evidence="2" key="1">
    <citation type="submission" date="2011-06" db="EMBL/GenBank/DDBJ databases">
        <authorList>
            <consortium name="US DOE Joint Genome Institute (JGI-PGF)"/>
            <person name="Lucas S."/>
            <person name="Han J."/>
            <person name="Lapidus A."/>
            <person name="Cheng J.-F."/>
            <person name="Goodwin L."/>
            <person name="Pitluck S."/>
            <person name="Peters L."/>
            <person name="Land M.L."/>
            <person name="Hauser L."/>
            <person name="Vogl K."/>
            <person name="Liu Z."/>
            <person name="Overmann J."/>
            <person name="Frigaard N.-U."/>
            <person name="Bryant D.A."/>
            <person name="Woyke T.J."/>
        </authorList>
    </citation>
    <scope>NUCLEOTIDE SEQUENCE [LARGE SCALE GENOMIC DNA]</scope>
    <source>
        <strain evidence="2">970</strain>
    </source>
</reference>
<dbReference type="RefSeq" id="WP_009149035.1">
    <property type="nucleotide sequence ID" value="NZ_CP121471.1"/>
</dbReference>